<accession>A0A410QHF1</accession>
<dbReference type="Proteomes" id="UP000287969">
    <property type="component" value="Chromosome"/>
</dbReference>
<dbReference type="AlphaFoldDB" id="A0A410QHF1"/>
<sequence length="236" mass="27789">MKAVIEYNDKGYLIHSSNYIGAYVRGRTKDEALNKFDKEIKQYIMWSTGKKFCNKEKSEIQIVQEKKSNLQICDADSDVLFESEKFPLNIDEYKKLKLLVMKSANDFKALYDSIPDKHQTSLNPRKTFYGEIPRTANEMYTHANNVVSYYIREIGININNLPDISENRINALKSVEAMPVLLENQIFDGSCDEQWTLRKVLRRFIWHDRIHAKAMYRMAVDIWGIHQIKNPFFFEL</sequence>
<dbReference type="OrthoDB" id="1845996at2"/>
<evidence type="ECO:0000313" key="1">
    <source>
        <dbReference type="EMBL" id="QAT63385.1"/>
    </source>
</evidence>
<gene>
    <name evidence="1" type="ORF">EQM13_05310</name>
</gene>
<dbReference type="EMBL" id="CP035282">
    <property type="protein sequence ID" value="QAT63385.1"/>
    <property type="molecule type" value="Genomic_DNA"/>
</dbReference>
<name>A0A410QHF1_9FIRM</name>
<evidence type="ECO:0000313" key="2">
    <source>
        <dbReference type="Proteomes" id="UP000287969"/>
    </source>
</evidence>
<dbReference type="KEGG" id="spoa:EQM13_05310"/>
<keyword evidence="2" id="KW-1185">Reference proteome</keyword>
<organism evidence="1 2">
    <name type="scientific">Acidilutibacter cellobiosedens</name>
    <dbReference type="NCBI Taxonomy" id="2507161"/>
    <lineage>
        <taxon>Bacteria</taxon>
        <taxon>Bacillati</taxon>
        <taxon>Bacillota</taxon>
        <taxon>Tissierellia</taxon>
        <taxon>Tissierellales</taxon>
        <taxon>Acidilutibacteraceae</taxon>
        <taxon>Acidilutibacter</taxon>
    </lineage>
</organism>
<evidence type="ECO:0008006" key="3">
    <source>
        <dbReference type="Google" id="ProtNLM"/>
    </source>
</evidence>
<protein>
    <recommendedName>
        <fullName evidence="3">DinB family protein</fullName>
    </recommendedName>
</protein>
<reference evidence="2" key="1">
    <citation type="submission" date="2019-01" db="EMBL/GenBank/DDBJ databases">
        <title>Draft genomes of a novel of Sporanaerobacter strains.</title>
        <authorList>
            <person name="Ma S."/>
        </authorList>
    </citation>
    <scope>NUCLEOTIDE SEQUENCE [LARGE SCALE GENOMIC DNA]</scope>
    <source>
        <strain evidence="2">NJN-17</strain>
    </source>
</reference>
<proteinExistence type="predicted"/>